<gene>
    <name evidence="3" type="ORF">OLEA9_A065403</name>
</gene>
<proteinExistence type="predicted"/>
<dbReference type="OrthoDB" id="724537at2759"/>
<dbReference type="EMBL" id="CACTIH010007501">
    <property type="protein sequence ID" value="CAA3014718.1"/>
    <property type="molecule type" value="Genomic_DNA"/>
</dbReference>
<dbReference type="GO" id="GO:0008270">
    <property type="term" value="F:zinc ion binding"/>
    <property type="evidence" value="ECO:0007669"/>
    <property type="project" value="UniProtKB-KW"/>
</dbReference>
<dbReference type="InterPro" id="IPR006734">
    <property type="entry name" value="PLATZ"/>
</dbReference>
<dbReference type="PANTHER" id="PTHR31065:SF41">
    <property type="entry name" value="PLATZ TRANSCRIPTION FACTOR FAMILY PROTEIN"/>
    <property type="match status" value="1"/>
</dbReference>
<dbReference type="CDD" id="cd19756">
    <property type="entry name" value="Bbox2"/>
    <property type="match status" value="1"/>
</dbReference>
<keyword evidence="4" id="KW-1185">Reference proteome</keyword>
<reference evidence="3 4" key="1">
    <citation type="submission" date="2019-12" db="EMBL/GenBank/DDBJ databases">
        <authorList>
            <person name="Alioto T."/>
            <person name="Alioto T."/>
            <person name="Gomez Garrido J."/>
        </authorList>
    </citation>
    <scope>NUCLEOTIDE SEQUENCE [LARGE SCALE GENOMIC DNA]</scope>
</reference>
<dbReference type="AlphaFoldDB" id="A0A8S0U8Y4"/>
<dbReference type="Proteomes" id="UP000594638">
    <property type="component" value="Unassembled WGS sequence"/>
</dbReference>
<evidence type="ECO:0000256" key="1">
    <source>
        <dbReference type="PROSITE-ProRule" id="PRU00024"/>
    </source>
</evidence>
<keyword evidence="1" id="KW-0479">Metal-binding</keyword>
<evidence type="ECO:0000259" key="2">
    <source>
        <dbReference type="PROSITE" id="PS50119"/>
    </source>
</evidence>
<evidence type="ECO:0000313" key="3">
    <source>
        <dbReference type="EMBL" id="CAA3014718.1"/>
    </source>
</evidence>
<dbReference type="Gramene" id="OE9A065403T2">
    <property type="protein sequence ID" value="OE9A065403C2"/>
    <property type="gene ID" value="OE9A065403"/>
</dbReference>
<organism evidence="3 4">
    <name type="scientific">Olea europaea subsp. europaea</name>
    <dbReference type="NCBI Taxonomy" id="158383"/>
    <lineage>
        <taxon>Eukaryota</taxon>
        <taxon>Viridiplantae</taxon>
        <taxon>Streptophyta</taxon>
        <taxon>Embryophyta</taxon>
        <taxon>Tracheophyta</taxon>
        <taxon>Spermatophyta</taxon>
        <taxon>Magnoliopsida</taxon>
        <taxon>eudicotyledons</taxon>
        <taxon>Gunneridae</taxon>
        <taxon>Pentapetalae</taxon>
        <taxon>asterids</taxon>
        <taxon>lamiids</taxon>
        <taxon>Lamiales</taxon>
        <taxon>Oleaceae</taxon>
        <taxon>Oleeae</taxon>
        <taxon>Olea</taxon>
    </lineage>
</organism>
<accession>A0A8S0U8Y4</accession>
<protein>
    <submittedName>
        <fullName evidence="3">Uncharacterized protein LOC111396438</fullName>
    </submittedName>
</protein>
<sequence length="176" mass="20761">MVGLKKRKPEWLSSLLHSKFFDSCIDHRELRKNMFCIDCNLCFCKNCVTSSTHSNLHRCLQICKYVYHDVVRLQDIQKYLDSSQIQTYKINGEKAVHLNPRPQFKRFAKSSKPKAGASCEECGRHIQDFPNRFCSIACKVIFSDLRPYWIVQFSRAQNAYQPLMFQILVCRCRQIR</sequence>
<dbReference type="PANTHER" id="PTHR31065">
    <property type="entry name" value="PLATZ TRANSCRIPTION FACTOR FAMILY PROTEIN"/>
    <property type="match status" value="1"/>
</dbReference>
<keyword evidence="1" id="KW-0863">Zinc-finger</keyword>
<dbReference type="SUPFAM" id="SSF57845">
    <property type="entry name" value="B-box zinc-binding domain"/>
    <property type="match status" value="1"/>
</dbReference>
<keyword evidence="1" id="KW-0862">Zinc</keyword>
<feature type="domain" description="B box-type" evidence="2">
    <location>
        <begin position="24"/>
        <end position="62"/>
    </location>
</feature>
<dbReference type="InterPro" id="IPR000315">
    <property type="entry name" value="Znf_B-box"/>
</dbReference>
<dbReference type="Pfam" id="PF04640">
    <property type="entry name" value="PLATZ"/>
    <property type="match status" value="1"/>
</dbReference>
<dbReference type="PROSITE" id="PS50119">
    <property type="entry name" value="ZF_BBOX"/>
    <property type="match status" value="1"/>
</dbReference>
<name>A0A8S0U8Y4_OLEEU</name>
<comment type="caution">
    <text evidence="3">The sequence shown here is derived from an EMBL/GenBank/DDBJ whole genome shotgun (WGS) entry which is preliminary data.</text>
</comment>
<evidence type="ECO:0000313" key="4">
    <source>
        <dbReference type="Proteomes" id="UP000594638"/>
    </source>
</evidence>